<evidence type="ECO:0000256" key="1">
    <source>
        <dbReference type="SAM" id="MobiDB-lite"/>
    </source>
</evidence>
<protein>
    <submittedName>
        <fullName evidence="2">Uncharacterized protein</fullName>
    </submittedName>
</protein>
<dbReference type="EMBL" id="LAZR01000131">
    <property type="protein sequence ID" value="KKN88091.1"/>
    <property type="molecule type" value="Genomic_DNA"/>
</dbReference>
<comment type="caution">
    <text evidence="2">The sequence shown here is derived from an EMBL/GenBank/DDBJ whole genome shotgun (WGS) entry which is preliminary data.</text>
</comment>
<organism evidence="2">
    <name type="scientific">marine sediment metagenome</name>
    <dbReference type="NCBI Taxonomy" id="412755"/>
    <lineage>
        <taxon>unclassified sequences</taxon>
        <taxon>metagenomes</taxon>
        <taxon>ecological metagenomes</taxon>
    </lineage>
</organism>
<proteinExistence type="predicted"/>
<gene>
    <name evidence="2" type="ORF">LCGC14_0251630</name>
</gene>
<accession>A0A0F9WPI5</accession>
<feature type="region of interest" description="Disordered" evidence="1">
    <location>
        <begin position="1"/>
        <end position="30"/>
    </location>
</feature>
<feature type="compositionally biased region" description="Basic and acidic residues" evidence="1">
    <location>
        <begin position="1"/>
        <end position="20"/>
    </location>
</feature>
<evidence type="ECO:0000313" key="2">
    <source>
        <dbReference type="EMBL" id="KKN88091.1"/>
    </source>
</evidence>
<feature type="region of interest" description="Disordered" evidence="1">
    <location>
        <begin position="144"/>
        <end position="180"/>
    </location>
</feature>
<reference evidence="2" key="1">
    <citation type="journal article" date="2015" name="Nature">
        <title>Complex archaea that bridge the gap between prokaryotes and eukaryotes.</title>
        <authorList>
            <person name="Spang A."/>
            <person name="Saw J.H."/>
            <person name="Jorgensen S.L."/>
            <person name="Zaremba-Niedzwiedzka K."/>
            <person name="Martijn J."/>
            <person name="Lind A.E."/>
            <person name="van Eijk R."/>
            <person name="Schleper C."/>
            <person name="Guy L."/>
            <person name="Ettema T.J."/>
        </authorList>
    </citation>
    <scope>NUCLEOTIDE SEQUENCE</scope>
</reference>
<name>A0A0F9WPI5_9ZZZZ</name>
<feature type="compositionally biased region" description="Basic and acidic residues" evidence="1">
    <location>
        <begin position="166"/>
        <end position="180"/>
    </location>
</feature>
<sequence length="180" mass="20715">MPRTSDGDTRRTPEKEEKRTAPVTRVRSGGRVSRRLEVIAEMYLKTRPDMAVRFVYSPEHKPELSNVTSRHIDGYRTIYVKDLGDDVGEMMPGIKPEDPVRVGDVIMMSIAADVRQEIQDDLDRASADEMSRVEEEFHHAVEDMKLESGMREEYKSRPRGRSLTEVVEREVDVPETHKES</sequence>
<feature type="compositionally biased region" description="Basic and acidic residues" evidence="1">
    <location>
        <begin position="144"/>
        <end position="156"/>
    </location>
</feature>
<dbReference type="AlphaFoldDB" id="A0A0F9WPI5"/>